<accession>A0ABM0XWF0</accession>
<evidence type="ECO:0000313" key="2">
    <source>
        <dbReference type="RefSeq" id="XP_010491983.1"/>
    </source>
</evidence>
<sequence>MSSDASFQIYHNGKFNVSGSGVVTYDGGEIHKLDSQPESMLENLVDSLKLSLSEHRIWFKLPFESLSDLKMICNGTDGVERMCIAANYTKAVDIFLEKNMEKEGAIDDNIANGEGDDNRACGEGDECGHVEGCGDEDEVYNSEGTPPHSDCEDDHQHVRYKKGSGPNKSIKSAVTSLSSNSTKSSITTCSSKLSITNTSTIKHDGSYFRRFFFIEFQI</sequence>
<protein>
    <submittedName>
        <fullName evidence="2">Uncharacterized protein LOC104769462</fullName>
    </submittedName>
</protein>
<dbReference type="RefSeq" id="XP_010491983.1">
    <property type="nucleotide sequence ID" value="XM_010493681.2"/>
</dbReference>
<name>A0ABM0XWF0_CAMSA</name>
<proteinExistence type="predicted"/>
<evidence type="ECO:0000313" key="1">
    <source>
        <dbReference type="Proteomes" id="UP000694864"/>
    </source>
</evidence>
<keyword evidence="1" id="KW-1185">Reference proteome</keyword>
<organism evidence="1 2">
    <name type="scientific">Camelina sativa</name>
    <name type="common">False flax</name>
    <name type="synonym">Myagrum sativum</name>
    <dbReference type="NCBI Taxonomy" id="90675"/>
    <lineage>
        <taxon>Eukaryota</taxon>
        <taxon>Viridiplantae</taxon>
        <taxon>Streptophyta</taxon>
        <taxon>Embryophyta</taxon>
        <taxon>Tracheophyta</taxon>
        <taxon>Spermatophyta</taxon>
        <taxon>Magnoliopsida</taxon>
        <taxon>eudicotyledons</taxon>
        <taxon>Gunneridae</taxon>
        <taxon>Pentapetalae</taxon>
        <taxon>rosids</taxon>
        <taxon>malvids</taxon>
        <taxon>Brassicales</taxon>
        <taxon>Brassicaceae</taxon>
        <taxon>Camelineae</taxon>
        <taxon>Camelina</taxon>
    </lineage>
</organism>
<reference evidence="2" key="2">
    <citation type="submission" date="2025-08" db="UniProtKB">
        <authorList>
            <consortium name="RefSeq"/>
        </authorList>
    </citation>
    <scope>IDENTIFICATION</scope>
    <source>
        <tissue evidence="2">Leaf</tissue>
    </source>
</reference>
<reference evidence="1" key="1">
    <citation type="journal article" date="2014" name="Nat. Commun.">
        <title>The emerging biofuel crop Camelina sativa retains a highly undifferentiated hexaploid genome structure.</title>
        <authorList>
            <person name="Kagale S."/>
            <person name="Koh C."/>
            <person name="Nixon J."/>
            <person name="Bollina V."/>
            <person name="Clarke W.E."/>
            <person name="Tuteja R."/>
            <person name="Spillane C."/>
            <person name="Robinson S.J."/>
            <person name="Links M.G."/>
            <person name="Clarke C."/>
            <person name="Higgins E.E."/>
            <person name="Huebert T."/>
            <person name="Sharpe A.G."/>
            <person name="Parkin I.A."/>
        </authorList>
    </citation>
    <scope>NUCLEOTIDE SEQUENCE [LARGE SCALE GENOMIC DNA]</scope>
    <source>
        <strain evidence="1">cv. DH55</strain>
    </source>
</reference>
<gene>
    <name evidence="2" type="primary">LOC104769462</name>
</gene>
<dbReference type="GeneID" id="104769462"/>
<dbReference type="Proteomes" id="UP000694864">
    <property type="component" value="Chromosome 3"/>
</dbReference>